<evidence type="ECO:0000256" key="5">
    <source>
        <dbReference type="ARBA" id="ARBA00022840"/>
    </source>
</evidence>
<evidence type="ECO:0000313" key="8">
    <source>
        <dbReference type="EMBL" id="AFM13747.1"/>
    </source>
</evidence>
<sequence length="188" mass="20614">MKIYTKTGDSGETSLFGGGRVQKNDKRVTAYGEIDELNSFVGALLANLGDKSGTPHYGAMVEIRHLLEALQNRLFDLGAELAVGDQKFLAKLARRIAEPDIAALEAAIDRMQAHLKPLTNFILPGGSPAAAHAHICRSVSRRAERAMIAAAVQEPLLLSFINRLSDYFFVLARYLNHLNGVAEPEWEK</sequence>
<evidence type="ECO:0000256" key="6">
    <source>
        <dbReference type="RuleBase" id="RU366026"/>
    </source>
</evidence>
<keyword evidence="3 6" id="KW-0808">Transferase</keyword>
<dbReference type="GO" id="GO:0005524">
    <property type="term" value="F:ATP binding"/>
    <property type="evidence" value="ECO:0007669"/>
    <property type="project" value="UniProtKB-UniRule"/>
</dbReference>
<evidence type="ECO:0000256" key="4">
    <source>
        <dbReference type="ARBA" id="ARBA00022741"/>
    </source>
</evidence>
<dbReference type="AlphaFoldDB" id="I4B8Z0"/>
<dbReference type="UniPathway" id="UPA00148">
    <property type="reaction ID" value="UER00233"/>
</dbReference>
<comment type="pathway">
    <text evidence="6">Cofactor biosynthesis; adenosylcobalamin biosynthesis; adenosylcobalamin from cob(II)yrinate a,c-diamide: step 2/7.</text>
</comment>
<comment type="subunit">
    <text evidence="2">Homotrimer.</text>
</comment>
<evidence type="ECO:0000256" key="1">
    <source>
        <dbReference type="ARBA" id="ARBA00007487"/>
    </source>
</evidence>
<dbReference type="STRING" id="869212.Turpa_3108"/>
<dbReference type="OrthoDB" id="9778896at2"/>
<dbReference type="GO" id="GO:0008817">
    <property type="term" value="F:corrinoid adenosyltransferase activity"/>
    <property type="evidence" value="ECO:0007669"/>
    <property type="project" value="UniProtKB-UniRule"/>
</dbReference>
<dbReference type="SUPFAM" id="SSF89028">
    <property type="entry name" value="Cobalamin adenosyltransferase-like"/>
    <property type="match status" value="1"/>
</dbReference>
<comment type="similarity">
    <text evidence="1 6">Belongs to the Cob(I)alamin adenosyltransferase family.</text>
</comment>
<dbReference type="Proteomes" id="UP000006048">
    <property type="component" value="Chromosome"/>
</dbReference>
<dbReference type="FunFam" id="1.20.1200.10:FF:000001">
    <property type="entry name" value="Cob(I)yrinic acid a,c-diamide adenosyltransferase"/>
    <property type="match status" value="1"/>
</dbReference>
<dbReference type="EMBL" id="CP002959">
    <property type="protein sequence ID" value="AFM13747.1"/>
    <property type="molecule type" value="Genomic_DNA"/>
</dbReference>
<dbReference type="InterPro" id="IPR016030">
    <property type="entry name" value="CblAdoTrfase-like"/>
</dbReference>
<accession>I4B8Z0</accession>
<dbReference type="PANTHER" id="PTHR12213:SF0">
    <property type="entry name" value="CORRINOID ADENOSYLTRANSFERASE MMAB"/>
    <property type="match status" value="1"/>
</dbReference>
<protein>
    <recommendedName>
        <fullName evidence="6">Corrinoid adenosyltransferase</fullName>
        <ecNumber evidence="6">2.5.1.17</ecNumber>
    </recommendedName>
    <alternativeName>
        <fullName evidence="6">Cob(II)alamin adenosyltransferase</fullName>
    </alternativeName>
    <alternativeName>
        <fullName evidence="6">Cob(II)yrinic acid a,c-diamide adenosyltransferase</fullName>
    </alternativeName>
    <alternativeName>
        <fullName evidence="6">Cobinamide/cobalamin adenosyltransferase</fullName>
    </alternativeName>
</protein>
<keyword evidence="4 6" id="KW-0547">Nucleotide-binding</keyword>
<gene>
    <name evidence="8" type="ordered locus">Turpa_3108</name>
</gene>
<name>I4B8Z0_TURPD</name>
<dbReference type="EC" id="2.5.1.17" evidence="6"/>
<dbReference type="Pfam" id="PF01923">
    <property type="entry name" value="Cob_adeno_trans"/>
    <property type="match status" value="1"/>
</dbReference>
<dbReference type="RefSeq" id="WP_014804247.1">
    <property type="nucleotide sequence ID" value="NC_018020.1"/>
</dbReference>
<evidence type="ECO:0000256" key="2">
    <source>
        <dbReference type="ARBA" id="ARBA00011233"/>
    </source>
</evidence>
<proteinExistence type="inferred from homology"/>
<dbReference type="InterPro" id="IPR029499">
    <property type="entry name" value="PduO-typ"/>
</dbReference>
<dbReference type="GO" id="GO:0009236">
    <property type="term" value="P:cobalamin biosynthetic process"/>
    <property type="evidence" value="ECO:0007669"/>
    <property type="project" value="UniProtKB-UniRule"/>
</dbReference>
<comment type="catalytic activity">
    <reaction evidence="6">
        <text>2 cob(II)yrinate a,c diamide + reduced [electron-transfer flavoprotein] + 2 ATP = 2 adenosylcob(III)yrinate a,c-diamide + 2 triphosphate + oxidized [electron-transfer flavoprotein] + 3 H(+)</text>
        <dbReference type="Rhea" id="RHEA:11528"/>
        <dbReference type="Rhea" id="RHEA-COMP:10685"/>
        <dbReference type="Rhea" id="RHEA-COMP:10686"/>
        <dbReference type="ChEBI" id="CHEBI:15378"/>
        <dbReference type="ChEBI" id="CHEBI:18036"/>
        <dbReference type="ChEBI" id="CHEBI:30616"/>
        <dbReference type="ChEBI" id="CHEBI:57692"/>
        <dbReference type="ChEBI" id="CHEBI:58307"/>
        <dbReference type="ChEBI" id="CHEBI:58503"/>
        <dbReference type="ChEBI" id="CHEBI:58537"/>
        <dbReference type="EC" id="2.5.1.17"/>
    </reaction>
</comment>
<dbReference type="PATRIC" id="fig|869212.3.peg.3135"/>
<dbReference type="HOGENOM" id="CLU_083486_0_2_12"/>
<keyword evidence="6" id="KW-0169">Cobalamin biosynthesis</keyword>
<feature type="domain" description="Cobalamin adenosyltransferase-like" evidence="7">
    <location>
        <begin position="3"/>
        <end position="175"/>
    </location>
</feature>
<dbReference type="PANTHER" id="PTHR12213">
    <property type="entry name" value="CORRINOID ADENOSYLTRANSFERASE"/>
    <property type="match status" value="1"/>
</dbReference>
<dbReference type="NCBIfam" id="TIGR00636">
    <property type="entry name" value="PduO_Nterm"/>
    <property type="match status" value="1"/>
</dbReference>
<dbReference type="InterPro" id="IPR036451">
    <property type="entry name" value="CblAdoTrfase-like_sf"/>
</dbReference>
<reference evidence="8 9" key="1">
    <citation type="submission" date="2012-06" db="EMBL/GenBank/DDBJ databases">
        <title>The complete chromosome of genome of Turneriella parva DSM 21527.</title>
        <authorList>
            <consortium name="US DOE Joint Genome Institute (JGI-PGF)"/>
            <person name="Lucas S."/>
            <person name="Han J."/>
            <person name="Lapidus A."/>
            <person name="Bruce D."/>
            <person name="Goodwin L."/>
            <person name="Pitluck S."/>
            <person name="Peters L."/>
            <person name="Kyrpides N."/>
            <person name="Mavromatis K."/>
            <person name="Ivanova N."/>
            <person name="Mikhailova N."/>
            <person name="Chertkov O."/>
            <person name="Detter J.C."/>
            <person name="Tapia R."/>
            <person name="Han C."/>
            <person name="Land M."/>
            <person name="Hauser L."/>
            <person name="Markowitz V."/>
            <person name="Cheng J.-F."/>
            <person name="Hugenholtz P."/>
            <person name="Woyke T."/>
            <person name="Wu D."/>
            <person name="Gronow S."/>
            <person name="Wellnitz S."/>
            <person name="Brambilla E."/>
            <person name="Klenk H.-P."/>
            <person name="Eisen J.A."/>
        </authorList>
    </citation>
    <scope>NUCLEOTIDE SEQUENCE [LARGE SCALE GENOMIC DNA]</scope>
    <source>
        <strain evidence="9">ATCC BAA-1111 / DSM 21527 / NCTC 11395 / H</strain>
    </source>
</reference>
<organism evidence="8 9">
    <name type="scientific">Turneriella parva (strain ATCC BAA-1111 / DSM 21527 / NCTC 11395 / H)</name>
    <name type="common">Leptospira parva</name>
    <dbReference type="NCBI Taxonomy" id="869212"/>
    <lineage>
        <taxon>Bacteria</taxon>
        <taxon>Pseudomonadati</taxon>
        <taxon>Spirochaetota</taxon>
        <taxon>Spirochaetia</taxon>
        <taxon>Leptospirales</taxon>
        <taxon>Leptospiraceae</taxon>
        <taxon>Turneriella</taxon>
    </lineage>
</organism>
<evidence type="ECO:0000259" key="7">
    <source>
        <dbReference type="Pfam" id="PF01923"/>
    </source>
</evidence>
<dbReference type="KEGG" id="tpx:Turpa_3108"/>
<evidence type="ECO:0000313" key="9">
    <source>
        <dbReference type="Proteomes" id="UP000006048"/>
    </source>
</evidence>
<dbReference type="Gene3D" id="1.20.1200.10">
    <property type="entry name" value="Cobalamin adenosyltransferase-like"/>
    <property type="match status" value="1"/>
</dbReference>
<keyword evidence="5 6" id="KW-0067">ATP-binding</keyword>
<comment type="catalytic activity">
    <reaction evidence="6">
        <text>2 cob(II)alamin + reduced [electron-transfer flavoprotein] + 2 ATP = 2 adenosylcob(III)alamin + 2 triphosphate + oxidized [electron-transfer flavoprotein] + 3 H(+)</text>
        <dbReference type="Rhea" id="RHEA:28671"/>
        <dbReference type="Rhea" id="RHEA-COMP:10685"/>
        <dbReference type="Rhea" id="RHEA-COMP:10686"/>
        <dbReference type="ChEBI" id="CHEBI:15378"/>
        <dbReference type="ChEBI" id="CHEBI:16304"/>
        <dbReference type="ChEBI" id="CHEBI:18036"/>
        <dbReference type="ChEBI" id="CHEBI:18408"/>
        <dbReference type="ChEBI" id="CHEBI:30616"/>
        <dbReference type="ChEBI" id="CHEBI:57692"/>
        <dbReference type="ChEBI" id="CHEBI:58307"/>
        <dbReference type="EC" id="2.5.1.17"/>
    </reaction>
</comment>
<evidence type="ECO:0000256" key="3">
    <source>
        <dbReference type="ARBA" id="ARBA00022679"/>
    </source>
</evidence>
<keyword evidence="9" id="KW-1185">Reference proteome</keyword>